<dbReference type="AlphaFoldDB" id="R0LKM9"/>
<evidence type="ECO:0000313" key="2">
    <source>
        <dbReference type="EMBL" id="EOB06254.1"/>
    </source>
</evidence>
<organism evidence="2 3">
    <name type="scientific">Anas platyrhynchos</name>
    <name type="common">Mallard</name>
    <name type="synonym">Anas boschas</name>
    <dbReference type="NCBI Taxonomy" id="8839"/>
    <lineage>
        <taxon>Eukaryota</taxon>
        <taxon>Metazoa</taxon>
        <taxon>Chordata</taxon>
        <taxon>Craniata</taxon>
        <taxon>Vertebrata</taxon>
        <taxon>Euteleostomi</taxon>
        <taxon>Archelosauria</taxon>
        <taxon>Archosauria</taxon>
        <taxon>Dinosauria</taxon>
        <taxon>Saurischia</taxon>
        <taxon>Theropoda</taxon>
        <taxon>Coelurosauria</taxon>
        <taxon>Aves</taxon>
        <taxon>Neognathae</taxon>
        <taxon>Galloanserae</taxon>
        <taxon>Anseriformes</taxon>
        <taxon>Anatidae</taxon>
        <taxon>Anatinae</taxon>
        <taxon>Anas</taxon>
    </lineage>
</organism>
<feature type="compositionally biased region" description="Basic and acidic residues" evidence="1">
    <location>
        <begin position="543"/>
        <end position="560"/>
    </location>
</feature>
<dbReference type="EMBL" id="KB742627">
    <property type="protein sequence ID" value="EOB06254.1"/>
    <property type="molecule type" value="Genomic_DNA"/>
</dbReference>
<sequence>MKRKLERSWLLRTAERASAWMSNADVARNIKNPAALFAAQAPQETPPVFQGCLGCPVEKPVVSARKQEETRRWHMIKSASLRGAPRCSVREHTSPISLTPLMYEVRANHQPEKKTSQLTELLPQPCVIGHKQLFHIDISKCVRLPKVGTMQDALAMLTELSIPRRLFKSSVNAPEPASHVSGLHGAGLQGLPSEEMSEMPITNHTQPAGLQVPSRRIHGEICTRGQPFNSQPKPYLRAPPKHISKSWRQRETKQQKAQCKSKYSEGKRKSPKPLTWAAFVFTGIRNSKQKAQAEKPRQIKGRENVLTDLCEVKLPNFTEFHLQAEVVSPADSIKDELETLPGSNYWHSLPLCFHSHPFCALSIFPVSIVWTLQGGDIHTIHLRFGKLTQVYTNMSHSPSQEDLAPTPLPRLLDSLFGDVTAGTSRSLLPVAGSHSRSCYQCVITSTHVIHSDLQGEAVPTAGAFCSARCPAMTTQGLLLETLSMERCRGNVSTGVSRLLPNLRHLPCAGWEMLRARPTRAARCDSAPCWRQESQMQKKLAKRGGGDGDKKKKKESEEGRRAVRHPALSSHRATAAYALASFRVGGGAVGACEEGFPQKEKFAEAESSHHAKGAVLDSKHRKTGALFCLTASPA</sequence>
<reference evidence="3" key="1">
    <citation type="journal article" date="2013" name="Nat. Genet.">
        <title>The duck genome and transcriptome provide insight into an avian influenza virus reservoir species.</title>
        <authorList>
            <person name="Huang Y."/>
            <person name="Li Y."/>
            <person name="Burt D.W."/>
            <person name="Chen H."/>
            <person name="Zhang Y."/>
            <person name="Qian W."/>
            <person name="Kim H."/>
            <person name="Gan S."/>
            <person name="Zhao Y."/>
            <person name="Li J."/>
            <person name="Yi K."/>
            <person name="Feng H."/>
            <person name="Zhu P."/>
            <person name="Li B."/>
            <person name="Liu Q."/>
            <person name="Fairley S."/>
            <person name="Magor K.E."/>
            <person name="Du Z."/>
            <person name="Hu X."/>
            <person name="Goodman L."/>
            <person name="Tafer H."/>
            <person name="Vignal A."/>
            <person name="Lee T."/>
            <person name="Kim K.W."/>
            <person name="Sheng Z."/>
            <person name="An Y."/>
            <person name="Searle S."/>
            <person name="Herrero J."/>
            <person name="Groenen M.A."/>
            <person name="Crooijmans R.P."/>
            <person name="Faraut T."/>
            <person name="Cai Q."/>
            <person name="Webster R.G."/>
            <person name="Aldridge J.R."/>
            <person name="Warren W.C."/>
            <person name="Bartschat S."/>
            <person name="Kehr S."/>
            <person name="Marz M."/>
            <person name="Stadler P.F."/>
            <person name="Smith J."/>
            <person name="Kraus R.H."/>
            <person name="Zhao Y."/>
            <person name="Ren L."/>
            <person name="Fei J."/>
            <person name="Morisson M."/>
            <person name="Kaiser P."/>
            <person name="Griffin D.K."/>
            <person name="Rao M."/>
            <person name="Pitel F."/>
            <person name="Wang J."/>
            <person name="Li N."/>
        </authorList>
    </citation>
    <scope>NUCLEOTIDE SEQUENCE [LARGE SCALE GENOMIC DNA]</scope>
</reference>
<dbReference type="Proteomes" id="UP000296049">
    <property type="component" value="Unassembled WGS sequence"/>
</dbReference>
<keyword evidence="3" id="KW-1185">Reference proteome</keyword>
<protein>
    <submittedName>
        <fullName evidence="2">Uncharacterized protein</fullName>
    </submittedName>
</protein>
<accession>R0LKM9</accession>
<gene>
    <name evidence="2" type="ORF">Anapl_07757</name>
</gene>
<proteinExistence type="predicted"/>
<name>R0LKM9_ANAPL</name>
<feature type="region of interest" description="Disordered" evidence="1">
    <location>
        <begin position="534"/>
        <end position="568"/>
    </location>
</feature>
<evidence type="ECO:0000256" key="1">
    <source>
        <dbReference type="SAM" id="MobiDB-lite"/>
    </source>
</evidence>
<evidence type="ECO:0000313" key="3">
    <source>
        <dbReference type="Proteomes" id="UP000296049"/>
    </source>
</evidence>
<feature type="region of interest" description="Disordered" evidence="1">
    <location>
        <begin position="224"/>
        <end position="270"/>
    </location>
</feature>